<feature type="binding site" evidence="6">
    <location>
        <position position="390"/>
    </location>
    <ligand>
        <name>substrate</name>
    </ligand>
</feature>
<dbReference type="EMBL" id="JAUSQX010000001">
    <property type="protein sequence ID" value="MDP9805583.1"/>
    <property type="molecule type" value="Genomic_DNA"/>
</dbReference>
<dbReference type="InterPro" id="IPR002813">
    <property type="entry name" value="Arg_biosynth_ArgJ"/>
</dbReference>
<feature type="binding site" evidence="6">
    <location>
        <position position="267"/>
    </location>
    <ligand>
        <name>substrate</name>
    </ligand>
</feature>
<dbReference type="EC" id="2.3.1.1" evidence="6"/>
<comment type="similarity">
    <text evidence="1 6">Belongs to the ArgJ family.</text>
</comment>
<feature type="chain" id="PRO_5044945429" description="Arginine biosynthesis bifunctional protein ArgJ beta chain" evidence="6">
    <location>
        <begin position="189"/>
        <end position="395"/>
    </location>
</feature>
<dbReference type="NCBIfam" id="TIGR00120">
    <property type="entry name" value="ArgJ"/>
    <property type="match status" value="1"/>
</dbReference>
<dbReference type="PANTHER" id="PTHR23100">
    <property type="entry name" value="ARGININE BIOSYNTHESIS BIFUNCTIONAL PROTEIN ARGJ"/>
    <property type="match status" value="1"/>
</dbReference>
<name>A0ABT9NDW1_9ACTO</name>
<evidence type="ECO:0000256" key="3">
    <source>
        <dbReference type="ARBA" id="ARBA00022679"/>
    </source>
</evidence>
<dbReference type="RefSeq" id="WP_307681855.1">
    <property type="nucleotide sequence ID" value="NZ_JAUSQX010000001.1"/>
</dbReference>
<comment type="catalytic activity">
    <reaction evidence="6">
        <text>L-glutamate + acetyl-CoA = N-acetyl-L-glutamate + CoA + H(+)</text>
        <dbReference type="Rhea" id="RHEA:24292"/>
        <dbReference type="ChEBI" id="CHEBI:15378"/>
        <dbReference type="ChEBI" id="CHEBI:29985"/>
        <dbReference type="ChEBI" id="CHEBI:44337"/>
        <dbReference type="ChEBI" id="CHEBI:57287"/>
        <dbReference type="ChEBI" id="CHEBI:57288"/>
        <dbReference type="EC" id="2.3.1.1"/>
    </reaction>
</comment>
<keyword evidence="6" id="KW-0963">Cytoplasm</keyword>
<comment type="subcellular location">
    <subcellularLocation>
        <location evidence="6">Cytoplasm</location>
    </subcellularLocation>
</comment>
<organism evidence="7 8">
    <name type="scientific">Trueperella bonasi</name>
    <dbReference type="NCBI Taxonomy" id="312286"/>
    <lineage>
        <taxon>Bacteria</taxon>
        <taxon>Bacillati</taxon>
        <taxon>Actinomycetota</taxon>
        <taxon>Actinomycetes</taxon>
        <taxon>Actinomycetales</taxon>
        <taxon>Actinomycetaceae</taxon>
        <taxon>Trueperella</taxon>
    </lineage>
</organism>
<dbReference type="NCBIfam" id="NF003802">
    <property type="entry name" value="PRK05388.1"/>
    <property type="match status" value="1"/>
</dbReference>
<dbReference type="CDD" id="cd02152">
    <property type="entry name" value="OAT"/>
    <property type="match status" value="1"/>
</dbReference>
<evidence type="ECO:0000256" key="6">
    <source>
        <dbReference type="HAMAP-Rule" id="MF_01106"/>
    </source>
</evidence>
<evidence type="ECO:0000313" key="8">
    <source>
        <dbReference type="Proteomes" id="UP001243212"/>
    </source>
</evidence>
<dbReference type="HAMAP" id="MF_01106">
    <property type="entry name" value="ArgJ"/>
    <property type="match status" value="1"/>
</dbReference>
<dbReference type="PANTHER" id="PTHR23100:SF0">
    <property type="entry name" value="ARGININE BIOSYNTHESIS BIFUNCTIONAL PROTEIN ARGJ, MITOCHONDRIAL"/>
    <property type="match status" value="1"/>
</dbReference>
<dbReference type="Gene3D" id="3.10.20.340">
    <property type="entry name" value="ArgJ beta chain, C-terminal domain"/>
    <property type="match status" value="1"/>
</dbReference>
<feature type="site" description="Cleavage; by autolysis" evidence="6">
    <location>
        <begin position="188"/>
        <end position="189"/>
    </location>
</feature>
<evidence type="ECO:0000313" key="7">
    <source>
        <dbReference type="EMBL" id="MDP9805583.1"/>
    </source>
</evidence>
<dbReference type="InterPro" id="IPR016117">
    <property type="entry name" value="ArgJ-like_dom_sf"/>
</dbReference>
<comment type="caution">
    <text evidence="7">The sequence shown here is derived from an EMBL/GenBank/DDBJ whole genome shotgun (WGS) entry which is preliminary data.</text>
</comment>
<keyword evidence="6" id="KW-0028">Amino-acid biosynthesis</keyword>
<reference evidence="7 8" key="1">
    <citation type="submission" date="2023-07" db="EMBL/GenBank/DDBJ databases">
        <title>Sequencing the genomes of 1000 actinobacteria strains.</title>
        <authorList>
            <person name="Klenk H.-P."/>
        </authorList>
    </citation>
    <scope>NUCLEOTIDE SEQUENCE [LARGE SCALE GENOMIC DNA]</scope>
    <source>
        <strain evidence="7 8">DSM 17163</strain>
    </source>
</reference>
<evidence type="ECO:0000256" key="4">
    <source>
        <dbReference type="ARBA" id="ARBA00022813"/>
    </source>
</evidence>
<evidence type="ECO:0000256" key="2">
    <source>
        <dbReference type="ARBA" id="ARBA00011475"/>
    </source>
</evidence>
<dbReference type="Proteomes" id="UP001243212">
    <property type="component" value="Unassembled WGS sequence"/>
</dbReference>
<comment type="pathway">
    <text evidence="6">Amino-acid biosynthesis; L-arginine biosynthesis; L-ornithine and N-acetyl-L-glutamate from L-glutamate and N(2)-acetyl-L-ornithine (cyclic): step 1/1.</text>
</comment>
<evidence type="ECO:0000256" key="5">
    <source>
        <dbReference type="ARBA" id="ARBA00023315"/>
    </source>
</evidence>
<keyword evidence="6" id="KW-0511">Multifunctional enzyme</keyword>
<gene>
    <name evidence="6" type="primary">argJ</name>
    <name evidence="7" type="ORF">J2S70_000165</name>
</gene>
<accession>A0ABT9NDW1</accession>
<dbReference type="Gene3D" id="3.60.70.12">
    <property type="entry name" value="L-amino peptidase D-ALA esterase/amidase"/>
    <property type="match status" value="1"/>
</dbReference>
<comment type="function">
    <text evidence="6">Catalyzes two activities which are involved in the cyclic version of arginine biosynthesis: the synthesis of N-acetylglutamate from glutamate and acetyl-CoA as the acetyl donor, and of ornithine by transacetylation between N(2)-acetylornithine and glutamate.</text>
</comment>
<keyword evidence="4 6" id="KW-0068">Autocatalytic cleavage</keyword>
<keyword evidence="3 6" id="KW-0808">Transferase</keyword>
<proteinExistence type="inferred from homology"/>
<feature type="binding site" evidence="6">
    <location>
        <position position="189"/>
    </location>
    <ligand>
        <name>substrate</name>
    </ligand>
</feature>
<dbReference type="Pfam" id="PF01960">
    <property type="entry name" value="ArgJ"/>
    <property type="match status" value="1"/>
</dbReference>
<evidence type="ECO:0000256" key="1">
    <source>
        <dbReference type="ARBA" id="ARBA00006774"/>
    </source>
</evidence>
<comment type="pathway">
    <text evidence="6">Amino-acid biosynthesis; L-arginine biosynthesis; N(2)-acetyl-L-ornithine from L-glutamate: step 1/4.</text>
</comment>
<comment type="catalytic activity">
    <reaction evidence="6">
        <text>N(2)-acetyl-L-ornithine + L-glutamate = N-acetyl-L-glutamate + L-ornithine</text>
        <dbReference type="Rhea" id="RHEA:15349"/>
        <dbReference type="ChEBI" id="CHEBI:29985"/>
        <dbReference type="ChEBI" id="CHEBI:44337"/>
        <dbReference type="ChEBI" id="CHEBI:46911"/>
        <dbReference type="ChEBI" id="CHEBI:57805"/>
        <dbReference type="EC" id="2.3.1.35"/>
    </reaction>
</comment>
<keyword evidence="8" id="KW-1185">Reference proteome</keyword>
<feature type="binding site" evidence="6">
    <location>
        <position position="157"/>
    </location>
    <ligand>
        <name>substrate</name>
    </ligand>
</feature>
<feature type="binding site" evidence="6">
    <location>
        <position position="178"/>
    </location>
    <ligand>
        <name>substrate</name>
    </ligand>
</feature>
<dbReference type="EC" id="2.3.1.35" evidence="6"/>
<dbReference type="SUPFAM" id="SSF56266">
    <property type="entry name" value="DmpA/ArgJ-like"/>
    <property type="match status" value="1"/>
</dbReference>
<sequence>MLFSRTTIPVDLGLGVTAPRGFRASGIAAGIKPDRKDLAVVINDGPDVVSAEVLTQNRVFAAPIRWMKETAGTARKAVILNSGGANASTGEKGYQDTVKTAQVVAAKLGTELESVAVCSTGMIGERLPMERLIPGAELAITKLSDDGGADAAHAIMTTDTRAKQAGIAGEYTIGSMAKGAGMLAPGMATMLCVVTTDAVLTEAEARHALELATTYSFNRIDSDGAMSTNDTVILMASGASGVTPKDFPRDLTAVMQSLARQLIGDAEGASHDVLIRVLGASSENAGLAVARAVSRSNLLKAAIFGNDPNWGRVIAQAGTVPAEVAPFDPDKIDVWFNGIHVCRAGGVGEDRSRVDLAANRDVTIEIDLHAGTEIVELWTNDLTHDYVHENSAYSS</sequence>
<feature type="chain" id="PRO_5044945428" description="Arginine biosynthesis bifunctional protein ArgJ alpha chain" evidence="6">
    <location>
        <begin position="1"/>
        <end position="188"/>
    </location>
</feature>
<dbReference type="GO" id="GO:0004358">
    <property type="term" value="F:L-glutamate N-acetyltransferase activity, acting on acetyl-L-ornithine as donor"/>
    <property type="evidence" value="ECO:0007669"/>
    <property type="project" value="UniProtKB-EC"/>
</dbReference>
<dbReference type="InterPro" id="IPR042195">
    <property type="entry name" value="ArgJ_beta_C"/>
</dbReference>
<comment type="subunit">
    <text evidence="2 6">Heterotetramer of two alpha and two beta chains.</text>
</comment>
<keyword evidence="6" id="KW-0055">Arginine biosynthesis</keyword>
<feature type="active site" description="Nucleophile" evidence="6">
    <location>
        <position position="189"/>
    </location>
</feature>
<feature type="site" description="Involved in the stabilization of negative charge on the oxyanion by the formation of the oxyanion hole" evidence="6">
    <location>
        <position position="121"/>
    </location>
</feature>
<feature type="site" description="Involved in the stabilization of negative charge on the oxyanion by the formation of the oxyanion hole" evidence="6">
    <location>
        <position position="120"/>
    </location>
</feature>
<keyword evidence="5 6" id="KW-0012">Acyltransferase</keyword>
<protein>
    <recommendedName>
        <fullName evidence="6">Arginine biosynthesis bifunctional protein ArgJ</fullName>
    </recommendedName>
    <domain>
        <recommendedName>
            <fullName evidence="6">Glutamate N-acetyltransferase</fullName>
            <ecNumber evidence="6">2.3.1.35</ecNumber>
        </recommendedName>
        <alternativeName>
            <fullName evidence="6">Ornithine acetyltransferase</fullName>
            <shortName evidence="6">OATase</shortName>
        </alternativeName>
        <alternativeName>
            <fullName evidence="6">Ornithine transacetylase</fullName>
        </alternativeName>
    </domain>
    <domain>
        <recommendedName>
            <fullName evidence="6">Amino-acid acetyltransferase</fullName>
            <ecNumber evidence="6">2.3.1.1</ecNumber>
        </recommendedName>
        <alternativeName>
            <fullName evidence="6">N-acetylglutamate synthase</fullName>
            <shortName evidence="6">AGSase</shortName>
        </alternativeName>
    </domain>
    <component>
        <recommendedName>
            <fullName evidence="6">Arginine biosynthesis bifunctional protein ArgJ alpha chain</fullName>
        </recommendedName>
    </component>
    <component>
        <recommendedName>
            <fullName evidence="6">Arginine biosynthesis bifunctional protein ArgJ beta chain</fullName>
        </recommendedName>
    </component>
</protein>
<feature type="binding site" evidence="6">
    <location>
        <position position="395"/>
    </location>
    <ligand>
        <name>substrate</name>
    </ligand>
</feature>